<dbReference type="PATRIC" id="fig|1195763.3.peg.2374"/>
<evidence type="ECO:0000256" key="1">
    <source>
        <dbReference type="SAM" id="MobiDB-lite"/>
    </source>
</evidence>
<keyword evidence="5" id="KW-1185">Reference proteome</keyword>
<dbReference type="InterPro" id="IPR007844">
    <property type="entry name" value="AsmA"/>
</dbReference>
<feature type="transmembrane region" description="Helical" evidence="2">
    <location>
        <begin position="28"/>
        <end position="51"/>
    </location>
</feature>
<dbReference type="GO" id="GO:0090313">
    <property type="term" value="P:regulation of protein targeting to membrane"/>
    <property type="evidence" value="ECO:0007669"/>
    <property type="project" value="TreeGrafter"/>
</dbReference>
<dbReference type="GO" id="GO:0005886">
    <property type="term" value="C:plasma membrane"/>
    <property type="evidence" value="ECO:0007669"/>
    <property type="project" value="TreeGrafter"/>
</dbReference>
<sequence>MSPENTNHNDKVSTPAPTRESKRNLRKIAKWAGIGVLTPVALCVATLGYGIHLDLTPYRTTISEWLTENLDREARIDGEIKLVLSFRPEVQFNGISIANTDAFNWQPLLKTGSIHAQIGILPLLGGTLSVDHLELDTIELNLAKDSDGDANWLMGNLDRDNQASSQNNDAQTRSPLKLAINNKISAHNLSFVYQDHSTDTYFDWYLDDMLLAPIDNQWQLNASGSIIGQQYNLELIGDLEQLLNEQYGKLQAKGEFAGASLNIDADVLPINQGISTADVSLSWQNTQPVANLLGLDLQYLAPLNITTKISASANRLKVSELAIDSPITHGSGFLDIALGDHNTIDGKLNIPLIDLRPWLEPKPIMMRAYSSAPPQQSPLQRALDQWLVKTTTNVELSIDEVKGLGTSIENLSLQVNGKAGELHAPMTADIAKVPFRGSANINATDWTSTVDVTLGAEKSPLGEMARWLSGMGYARGHLESAKLNITTQGTKLSEWLENSRAELNIDQAEVKWGGDASFAIDKAKLIAGLNVPFKSDIQGQLMGIPTRFKVKAGTFCDVLSNRDWPTQISLNSPALHVSAEGLLKHTRWEEDSWFNLDIQSKDAKLLSPWLGTTADIHGPVNITGKIRYHDGWIKLAMPDFNLLNSKGNINMAWRPEGERPYLDFDANFSELNFTQFGQFINNDELPQVEQTVPTQGVNLDVPLLPNDIVIADADVNIGVKQLIWGKQHLEAISFKGELKNGRMSNAPFKSRFAGSDYNGLLNFGINANTIDAALDVSVEDPDIGAVLHQFNIADDFDMRLDRAQLALSIEGRSVLDLMENTKVDARLLGGYANIADSYTGKALKIQLDEGRFQSGPDTDTQLVIDGTTAGKVTQIALNSLSLKKINDGRETLPVDLAVNLGDMRFKAHTSLSLPIDPQALNLDISAYAPNLDQLETFTNIDMPPYGPVTINANMAMDKRGYHLNNMLVQVNNSQLTGQGAYLPPLNNQGKPQLNLALTAPFIQMDDFKVGDWAAWQNDKMPVEEEKTTPSLAANTSDSPTSIISPAGLDMLNARFSLDVNEVRSGDDWLGAGKLDWTVKDGVFNLKPLYIQLPGGSIDLASTIKAKDDMFDLRFDGHVENFDYGILARRLAPESGMHGTFSTQFQLTSLANSPDTLLNNANGFIGVAAWPKAFEADLIDLWAVSLTDAIIPNFTNNDPSVLNCVAAGIDIKQGTMKQRDLLLDTTRMQVNGLFNASYADRDFSLYLRPQSKRAQIFSLQTPVEVLGKFEHFDFSVPLSAILETSVRFTTSPVVSPIRWLVEKPIAPDGSAQCQLIWQGKH</sequence>
<keyword evidence="2" id="KW-0812">Transmembrane</keyword>
<protein>
    <submittedName>
        <fullName evidence="4">AsmA protein</fullName>
    </submittedName>
</protein>
<feature type="domain" description="AsmA" evidence="3">
    <location>
        <begin position="26"/>
        <end position="198"/>
    </location>
</feature>
<feature type="region of interest" description="Disordered" evidence="1">
    <location>
        <begin position="1"/>
        <end position="21"/>
    </location>
</feature>
<dbReference type="RefSeq" id="WP_047878971.1">
    <property type="nucleotide sequence ID" value="NZ_LDOT01000013.1"/>
</dbReference>
<feature type="domain" description="AsmA" evidence="3">
    <location>
        <begin position="819"/>
        <end position="1162"/>
    </location>
</feature>
<dbReference type="Proteomes" id="UP000036097">
    <property type="component" value="Unassembled WGS sequence"/>
</dbReference>
<evidence type="ECO:0000256" key="2">
    <source>
        <dbReference type="SAM" id="Phobius"/>
    </source>
</evidence>
<dbReference type="InterPro" id="IPR052894">
    <property type="entry name" value="AsmA-related"/>
</dbReference>
<dbReference type="Pfam" id="PF05170">
    <property type="entry name" value="AsmA"/>
    <property type="match status" value="2"/>
</dbReference>
<keyword evidence="2" id="KW-1133">Transmembrane helix</keyword>
<keyword evidence="2" id="KW-0472">Membrane</keyword>
<dbReference type="PANTHER" id="PTHR30441:SF8">
    <property type="entry name" value="DUF748 DOMAIN-CONTAINING PROTEIN"/>
    <property type="match status" value="1"/>
</dbReference>
<comment type="caution">
    <text evidence="4">The sequence shown here is derived from an EMBL/GenBank/DDBJ whole genome shotgun (WGS) entry which is preliminary data.</text>
</comment>
<proteinExistence type="predicted"/>
<dbReference type="STRING" id="1195763.ABT56_11285"/>
<evidence type="ECO:0000259" key="3">
    <source>
        <dbReference type="Pfam" id="PF05170"/>
    </source>
</evidence>
<accession>A0A0J1H142</accession>
<name>A0A0J1H142_9GAMM</name>
<evidence type="ECO:0000313" key="5">
    <source>
        <dbReference type="Proteomes" id="UP000036097"/>
    </source>
</evidence>
<dbReference type="OrthoDB" id="5897244at2"/>
<reference evidence="4 5" key="1">
    <citation type="submission" date="2015-05" db="EMBL/GenBank/DDBJ databases">
        <title>Photobacterium galathea sp. nov.</title>
        <authorList>
            <person name="Machado H."/>
            <person name="Gram L."/>
        </authorList>
    </citation>
    <scope>NUCLEOTIDE SEQUENCE [LARGE SCALE GENOMIC DNA]</scope>
    <source>
        <strain evidence="4 5">CGMCC 1.12159</strain>
    </source>
</reference>
<evidence type="ECO:0000313" key="4">
    <source>
        <dbReference type="EMBL" id="KLV05543.1"/>
    </source>
</evidence>
<organism evidence="4 5">
    <name type="scientific">Photobacterium aquae</name>
    <dbReference type="NCBI Taxonomy" id="1195763"/>
    <lineage>
        <taxon>Bacteria</taxon>
        <taxon>Pseudomonadati</taxon>
        <taxon>Pseudomonadota</taxon>
        <taxon>Gammaproteobacteria</taxon>
        <taxon>Vibrionales</taxon>
        <taxon>Vibrionaceae</taxon>
        <taxon>Photobacterium</taxon>
    </lineage>
</organism>
<dbReference type="PANTHER" id="PTHR30441">
    <property type="entry name" value="DUF748 DOMAIN-CONTAINING PROTEIN"/>
    <property type="match status" value="1"/>
</dbReference>
<dbReference type="EMBL" id="LDOT01000013">
    <property type="protein sequence ID" value="KLV05543.1"/>
    <property type="molecule type" value="Genomic_DNA"/>
</dbReference>
<gene>
    <name evidence="4" type="ORF">ABT56_11285</name>
</gene>